<gene>
    <name evidence="2" type="ORF">EYC84_002516</name>
</gene>
<comment type="caution">
    <text evidence="2">The sequence shown here is derived from an EMBL/GenBank/DDBJ whole genome shotgun (WGS) entry which is preliminary data.</text>
</comment>
<feature type="transmembrane region" description="Helical" evidence="1">
    <location>
        <begin position="20"/>
        <end position="39"/>
    </location>
</feature>
<name>A0A5M9JL37_MONFR</name>
<organism evidence="2 3">
    <name type="scientific">Monilinia fructicola</name>
    <name type="common">Brown rot fungus</name>
    <name type="synonym">Ciboria fructicola</name>
    <dbReference type="NCBI Taxonomy" id="38448"/>
    <lineage>
        <taxon>Eukaryota</taxon>
        <taxon>Fungi</taxon>
        <taxon>Dikarya</taxon>
        <taxon>Ascomycota</taxon>
        <taxon>Pezizomycotina</taxon>
        <taxon>Leotiomycetes</taxon>
        <taxon>Helotiales</taxon>
        <taxon>Sclerotiniaceae</taxon>
        <taxon>Monilinia</taxon>
    </lineage>
</organism>
<dbReference type="AlphaFoldDB" id="A0A5M9JL37"/>
<feature type="transmembrane region" description="Helical" evidence="1">
    <location>
        <begin position="45"/>
        <end position="70"/>
    </location>
</feature>
<keyword evidence="1" id="KW-0472">Membrane</keyword>
<keyword evidence="1" id="KW-0812">Transmembrane</keyword>
<feature type="transmembrane region" description="Helical" evidence="1">
    <location>
        <begin position="91"/>
        <end position="114"/>
    </location>
</feature>
<accession>A0A5M9JL37</accession>
<dbReference type="Proteomes" id="UP000322873">
    <property type="component" value="Unassembled WGS sequence"/>
</dbReference>
<evidence type="ECO:0000313" key="3">
    <source>
        <dbReference type="Proteomes" id="UP000322873"/>
    </source>
</evidence>
<proteinExistence type="predicted"/>
<evidence type="ECO:0000256" key="1">
    <source>
        <dbReference type="SAM" id="Phobius"/>
    </source>
</evidence>
<sequence length="170" mass="19893">MQTIVIHQSFNHHSPLSINLSYLSIYLYLSLFISIYLYLSLFISIYLYLSLYSFLYLPLYLSLYSSLYLFKRPDLFLCIVPSFPDRKRVTGVNYYLFFSFLCLPPQLLLSSFLVPSSKSQVTSHRLQFIPSINKYPCLVQSYSSISWLHDKSLVRLTENILRTLPVDTGQ</sequence>
<dbReference type="EMBL" id="VICG01000007">
    <property type="protein sequence ID" value="KAA8570194.1"/>
    <property type="molecule type" value="Genomic_DNA"/>
</dbReference>
<evidence type="ECO:0000313" key="2">
    <source>
        <dbReference type="EMBL" id="KAA8570194.1"/>
    </source>
</evidence>
<keyword evidence="3" id="KW-1185">Reference proteome</keyword>
<reference evidence="2 3" key="1">
    <citation type="submission" date="2019-06" db="EMBL/GenBank/DDBJ databases">
        <title>Genome Sequence of the Brown Rot Fungal Pathogen Monilinia fructicola.</title>
        <authorList>
            <person name="De Miccolis Angelini R.M."/>
            <person name="Landi L."/>
            <person name="Abate D."/>
            <person name="Pollastro S."/>
            <person name="Romanazzi G."/>
            <person name="Faretra F."/>
        </authorList>
    </citation>
    <scope>NUCLEOTIDE SEQUENCE [LARGE SCALE GENOMIC DNA]</scope>
    <source>
        <strain evidence="2 3">Mfrc123</strain>
    </source>
</reference>
<keyword evidence="1" id="KW-1133">Transmembrane helix</keyword>
<protein>
    <submittedName>
        <fullName evidence="2">Uncharacterized protein</fullName>
    </submittedName>
</protein>